<dbReference type="Proteomes" id="UP001500547">
    <property type="component" value="Unassembled WGS sequence"/>
</dbReference>
<dbReference type="Pfam" id="PF03960">
    <property type="entry name" value="ArsC"/>
    <property type="match status" value="1"/>
</dbReference>
<reference evidence="4" key="1">
    <citation type="journal article" date="2019" name="Int. J. Syst. Evol. Microbiol.">
        <title>The Global Catalogue of Microorganisms (GCM) 10K type strain sequencing project: providing services to taxonomists for standard genome sequencing and annotation.</title>
        <authorList>
            <consortium name="The Broad Institute Genomics Platform"/>
            <consortium name="The Broad Institute Genome Sequencing Center for Infectious Disease"/>
            <person name="Wu L."/>
            <person name="Ma J."/>
        </authorList>
    </citation>
    <scope>NUCLEOTIDE SEQUENCE [LARGE SCALE GENOMIC DNA]</scope>
    <source>
        <strain evidence="4">JCM 18715</strain>
    </source>
</reference>
<dbReference type="NCBIfam" id="TIGR01616">
    <property type="entry name" value="nitro_assoc"/>
    <property type="match status" value="1"/>
</dbReference>
<dbReference type="CDD" id="cd03033">
    <property type="entry name" value="ArsC_15kD"/>
    <property type="match status" value="1"/>
</dbReference>
<dbReference type="InterPro" id="IPR036249">
    <property type="entry name" value="Thioredoxin-like_sf"/>
</dbReference>
<dbReference type="InterPro" id="IPR006503">
    <property type="entry name" value="Nase-assoc"/>
</dbReference>
<dbReference type="PROSITE" id="PS51353">
    <property type="entry name" value="ARSC"/>
    <property type="match status" value="1"/>
</dbReference>
<evidence type="ECO:0000256" key="1">
    <source>
        <dbReference type="ARBA" id="ARBA00007198"/>
    </source>
</evidence>
<evidence type="ECO:0000313" key="4">
    <source>
        <dbReference type="Proteomes" id="UP001500547"/>
    </source>
</evidence>
<evidence type="ECO:0000256" key="2">
    <source>
        <dbReference type="PROSITE-ProRule" id="PRU01282"/>
    </source>
</evidence>
<comment type="similarity">
    <text evidence="1 2">Belongs to the ArsC family.</text>
</comment>
<dbReference type="PANTHER" id="PTHR30041">
    <property type="entry name" value="ARSENATE REDUCTASE"/>
    <property type="match status" value="1"/>
</dbReference>
<accession>A0ABP9R5I6</accession>
<name>A0ABP9R5I6_9RHOO</name>
<proteinExistence type="inferred from homology"/>
<gene>
    <name evidence="3" type="ORF">GCM10025770_37520</name>
</gene>
<dbReference type="Gene3D" id="3.40.30.10">
    <property type="entry name" value="Glutaredoxin"/>
    <property type="match status" value="1"/>
</dbReference>
<evidence type="ECO:0000313" key="3">
    <source>
        <dbReference type="EMBL" id="GAA5171991.1"/>
    </source>
</evidence>
<comment type="caution">
    <text evidence="3">The sequence shown here is derived from an EMBL/GenBank/DDBJ whole genome shotgun (WGS) entry which is preliminary data.</text>
</comment>
<organism evidence="3 4">
    <name type="scientific">Viridibacterium curvum</name>
    <dbReference type="NCBI Taxonomy" id="1101404"/>
    <lineage>
        <taxon>Bacteria</taxon>
        <taxon>Pseudomonadati</taxon>
        <taxon>Pseudomonadota</taxon>
        <taxon>Betaproteobacteria</taxon>
        <taxon>Rhodocyclales</taxon>
        <taxon>Rhodocyclaceae</taxon>
        <taxon>Viridibacterium</taxon>
    </lineage>
</organism>
<keyword evidence="4" id="KW-1185">Reference proteome</keyword>
<evidence type="ECO:0008006" key="5">
    <source>
        <dbReference type="Google" id="ProtNLM"/>
    </source>
</evidence>
<dbReference type="SUPFAM" id="SSF52833">
    <property type="entry name" value="Thioredoxin-like"/>
    <property type="match status" value="1"/>
</dbReference>
<sequence>MVRGAHPTEATMPHILFWEKPGCGGNAKQKAWLQAAGHTLEVRDLLSWPWTAFTLLEFLGPLPVADWFNRAAPRVKSGEIVPEALKADKAIELLLAEPLLIRRPLMQVRDERRVGFDPAAVDAWIGLNAQDAARPVARAEGCAANINSAPCTPAT</sequence>
<dbReference type="InterPro" id="IPR006660">
    <property type="entry name" value="Arsenate_reductase-like"/>
</dbReference>
<dbReference type="PANTHER" id="PTHR30041:SF8">
    <property type="entry name" value="PROTEIN YFFB"/>
    <property type="match status" value="1"/>
</dbReference>
<dbReference type="EMBL" id="BAABLD010000017">
    <property type="protein sequence ID" value="GAA5171991.1"/>
    <property type="molecule type" value="Genomic_DNA"/>
</dbReference>
<protein>
    <recommendedName>
        <fullName evidence="5">Nitrogenase-associated protein</fullName>
    </recommendedName>
</protein>